<comment type="subcellular location">
    <subcellularLocation>
        <location evidence="1">Nucleus</location>
    </subcellularLocation>
</comment>
<accession>A0AAW1IX34</accession>
<proteinExistence type="predicted"/>
<name>A0AAW1IX34_POPJA</name>
<gene>
    <name evidence="2" type="ORF">QE152_g33430</name>
</gene>
<protein>
    <submittedName>
        <fullName evidence="2">Uncharacterized protein</fullName>
    </submittedName>
</protein>
<evidence type="ECO:0000313" key="3">
    <source>
        <dbReference type="Proteomes" id="UP001458880"/>
    </source>
</evidence>
<comment type="caution">
    <text evidence="2">The sequence shown here is derived from an EMBL/GenBank/DDBJ whole genome shotgun (WGS) entry which is preliminary data.</text>
</comment>
<dbReference type="GO" id="GO:0005634">
    <property type="term" value="C:nucleus"/>
    <property type="evidence" value="ECO:0007669"/>
    <property type="project" value="UniProtKB-SubCell"/>
</dbReference>
<dbReference type="EMBL" id="JASPKY010000508">
    <property type="protein sequence ID" value="KAK9694570.1"/>
    <property type="molecule type" value="Genomic_DNA"/>
</dbReference>
<dbReference type="Gene3D" id="1.10.10.60">
    <property type="entry name" value="Homeodomain-like"/>
    <property type="match status" value="1"/>
</dbReference>
<organism evidence="2 3">
    <name type="scientific">Popillia japonica</name>
    <name type="common">Japanese beetle</name>
    <dbReference type="NCBI Taxonomy" id="7064"/>
    <lineage>
        <taxon>Eukaryota</taxon>
        <taxon>Metazoa</taxon>
        <taxon>Ecdysozoa</taxon>
        <taxon>Arthropoda</taxon>
        <taxon>Hexapoda</taxon>
        <taxon>Insecta</taxon>
        <taxon>Pterygota</taxon>
        <taxon>Neoptera</taxon>
        <taxon>Endopterygota</taxon>
        <taxon>Coleoptera</taxon>
        <taxon>Polyphaga</taxon>
        <taxon>Scarabaeiformia</taxon>
        <taxon>Scarabaeidae</taxon>
        <taxon>Rutelinae</taxon>
        <taxon>Popillia</taxon>
    </lineage>
</organism>
<keyword evidence="3" id="KW-1185">Reference proteome</keyword>
<dbReference type="InterPro" id="IPR009057">
    <property type="entry name" value="Homeodomain-like_sf"/>
</dbReference>
<reference evidence="2 3" key="1">
    <citation type="journal article" date="2024" name="BMC Genomics">
        <title>De novo assembly and annotation of Popillia japonica's genome with initial clues to its potential as an invasive pest.</title>
        <authorList>
            <person name="Cucini C."/>
            <person name="Boschi S."/>
            <person name="Funari R."/>
            <person name="Cardaioli E."/>
            <person name="Iannotti N."/>
            <person name="Marturano G."/>
            <person name="Paoli F."/>
            <person name="Bruttini M."/>
            <person name="Carapelli A."/>
            <person name="Frati F."/>
            <person name="Nardi F."/>
        </authorList>
    </citation>
    <scope>NUCLEOTIDE SEQUENCE [LARGE SCALE GENOMIC DNA]</scope>
    <source>
        <strain evidence="2">DMR45628</strain>
    </source>
</reference>
<dbReference type="Proteomes" id="UP001458880">
    <property type="component" value="Unassembled WGS sequence"/>
</dbReference>
<evidence type="ECO:0000313" key="2">
    <source>
        <dbReference type="EMBL" id="KAK9694570.1"/>
    </source>
</evidence>
<dbReference type="AlphaFoldDB" id="A0AAW1IX34"/>
<dbReference type="SUPFAM" id="SSF46689">
    <property type="entry name" value="Homeodomain-like"/>
    <property type="match status" value="1"/>
</dbReference>
<sequence length="194" mass="22754">MTNLDYRTELVEQMIRKYHSSTSPKKQGRPKQIGPLRLTERQFPDFIPSTEKKSEAYRRCARATPRFKKKPEGEGRGKWSEDSMKALVASVLESKMAKWSASDHYYVPRSTLQRRIKAILNNLTDMKPQLGYFNATFEDRFEAQLVEHMIVWDSRLMPLTLVFDLAKTLNLPHRFNKQRKMAGKDFYVGFMLKS</sequence>
<evidence type="ECO:0000256" key="1">
    <source>
        <dbReference type="ARBA" id="ARBA00004123"/>
    </source>
</evidence>